<protein>
    <submittedName>
        <fullName evidence="2">Uncharacterized protein</fullName>
    </submittedName>
</protein>
<keyword evidence="3" id="KW-1185">Reference proteome</keyword>
<evidence type="ECO:0000313" key="2">
    <source>
        <dbReference type="EMBL" id="KAK3850307.1"/>
    </source>
</evidence>
<evidence type="ECO:0000256" key="1">
    <source>
        <dbReference type="SAM" id="MobiDB-lite"/>
    </source>
</evidence>
<feature type="region of interest" description="Disordered" evidence="1">
    <location>
        <begin position="31"/>
        <end position="75"/>
    </location>
</feature>
<name>A0AAE1BHL4_PETCI</name>
<proteinExistence type="predicted"/>
<reference evidence="2" key="1">
    <citation type="submission" date="2023-10" db="EMBL/GenBank/DDBJ databases">
        <title>Genome assemblies of two species of porcelain crab, Petrolisthes cinctipes and Petrolisthes manimaculis (Anomura: Porcellanidae).</title>
        <authorList>
            <person name="Angst P."/>
        </authorList>
    </citation>
    <scope>NUCLEOTIDE SEQUENCE</scope>
    <source>
        <strain evidence="2">PB745_01</strain>
        <tissue evidence="2">Gill</tissue>
    </source>
</reference>
<dbReference type="AlphaFoldDB" id="A0AAE1BHL4"/>
<evidence type="ECO:0000313" key="3">
    <source>
        <dbReference type="Proteomes" id="UP001286313"/>
    </source>
</evidence>
<sequence>MVCVVVVCVVVVCVVVVCVVVECVVLLSGSTCHSRGPHGASTQTNNAGGRGGTEVRGKEQGRERGGGGVEERGGTVDVRRRGVGVEVRGGEGEGRLSLDQTGVLLSSFKATQNYDHSQFTRTSQHP</sequence>
<accession>A0AAE1BHL4</accession>
<gene>
    <name evidence="2" type="ORF">Pcinc_042979</name>
</gene>
<dbReference type="Proteomes" id="UP001286313">
    <property type="component" value="Unassembled WGS sequence"/>
</dbReference>
<comment type="caution">
    <text evidence="2">The sequence shown here is derived from an EMBL/GenBank/DDBJ whole genome shotgun (WGS) entry which is preliminary data.</text>
</comment>
<dbReference type="EMBL" id="JAWQEG010008447">
    <property type="protein sequence ID" value="KAK3850307.1"/>
    <property type="molecule type" value="Genomic_DNA"/>
</dbReference>
<organism evidence="2 3">
    <name type="scientific">Petrolisthes cinctipes</name>
    <name type="common">Flat porcelain crab</name>
    <dbReference type="NCBI Taxonomy" id="88211"/>
    <lineage>
        <taxon>Eukaryota</taxon>
        <taxon>Metazoa</taxon>
        <taxon>Ecdysozoa</taxon>
        <taxon>Arthropoda</taxon>
        <taxon>Crustacea</taxon>
        <taxon>Multicrustacea</taxon>
        <taxon>Malacostraca</taxon>
        <taxon>Eumalacostraca</taxon>
        <taxon>Eucarida</taxon>
        <taxon>Decapoda</taxon>
        <taxon>Pleocyemata</taxon>
        <taxon>Anomura</taxon>
        <taxon>Galatheoidea</taxon>
        <taxon>Porcellanidae</taxon>
        <taxon>Petrolisthes</taxon>
    </lineage>
</organism>
<feature type="compositionally biased region" description="Basic and acidic residues" evidence="1">
    <location>
        <begin position="53"/>
        <end position="75"/>
    </location>
</feature>